<dbReference type="AlphaFoldDB" id="A0A172YIZ6"/>
<keyword evidence="2" id="KW-1185">Reference proteome</keyword>
<organism evidence="1 2">
    <name type="scientific">Halotalea alkalilenta</name>
    <dbReference type="NCBI Taxonomy" id="376489"/>
    <lineage>
        <taxon>Bacteria</taxon>
        <taxon>Pseudomonadati</taxon>
        <taxon>Pseudomonadota</taxon>
        <taxon>Gammaproteobacteria</taxon>
        <taxon>Oceanospirillales</taxon>
        <taxon>Halomonadaceae</taxon>
        <taxon>Halotalea</taxon>
    </lineage>
</organism>
<dbReference type="KEGG" id="haa:A5892_18350"/>
<dbReference type="PANTHER" id="PTHR43881:SF5">
    <property type="entry name" value="GAMMA-GLUTAMYLTRANSPEPTIDASE"/>
    <property type="match status" value="1"/>
</dbReference>
<name>A0A172YIZ6_9GAMM</name>
<dbReference type="Gene3D" id="1.10.246.130">
    <property type="match status" value="1"/>
</dbReference>
<dbReference type="PRINTS" id="PR01210">
    <property type="entry name" value="GGTRANSPTASE"/>
</dbReference>
<dbReference type="PANTHER" id="PTHR43881">
    <property type="entry name" value="GAMMA-GLUTAMYLTRANSPEPTIDASE (AFU_ORTHOLOGUE AFUA_4G13580)"/>
    <property type="match status" value="1"/>
</dbReference>
<dbReference type="GO" id="GO:0016740">
    <property type="term" value="F:transferase activity"/>
    <property type="evidence" value="ECO:0007669"/>
    <property type="project" value="UniProtKB-KW"/>
</dbReference>
<dbReference type="SUPFAM" id="SSF56235">
    <property type="entry name" value="N-terminal nucleophile aminohydrolases (Ntn hydrolases)"/>
    <property type="match status" value="1"/>
</dbReference>
<proteinExistence type="predicted"/>
<dbReference type="InterPro" id="IPR043138">
    <property type="entry name" value="GGT_lsub"/>
</dbReference>
<dbReference type="InterPro" id="IPR043137">
    <property type="entry name" value="GGT_ssub_C"/>
</dbReference>
<dbReference type="EMBL" id="CP015243">
    <property type="protein sequence ID" value="ANF59180.1"/>
    <property type="molecule type" value="Genomic_DNA"/>
</dbReference>
<gene>
    <name evidence="1" type="ORF">A5892_18350</name>
</gene>
<dbReference type="InterPro" id="IPR029055">
    <property type="entry name" value="Ntn_hydrolases_N"/>
</dbReference>
<dbReference type="RefSeq" id="WP_064124025.1">
    <property type="nucleotide sequence ID" value="NZ_CP015243.1"/>
</dbReference>
<protein>
    <submittedName>
        <fullName evidence="1">Gamma-glutamyltransferase</fullName>
    </submittedName>
</protein>
<reference evidence="1 2" key="1">
    <citation type="submission" date="2016-04" db="EMBL/GenBank/DDBJ databases">
        <title>Complete Genome Sequence of Halotalea alkalilenta IHB B 13600.</title>
        <authorList>
            <person name="Swarnkar M.K."/>
            <person name="Sharma A."/>
            <person name="Kaushal K."/>
            <person name="Soni R."/>
            <person name="Rana S."/>
            <person name="Singh A.K."/>
            <person name="Gulati A."/>
        </authorList>
    </citation>
    <scope>NUCLEOTIDE SEQUENCE [LARGE SCALE GENOMIC DNA]</scope>
    <source>
        <strain evidence="1 2">IHB B 13600</strain>
    </source>
</reference>
<dbReference type="InterPro" id="IPR052896">
    <property type="entry name" value="GGT-like_enzyme"/>
</dbReference>
<dbReference type="Gene3D" id="3.60.20.40">
    <property type="match status" value="1"/>
</dbReference>
<sequence length="531" mass="55529">MLNATVAPRGLAVAPHSLAAQAALSILREGGNAIEAMVAAASAIAVVYPHMNGIGGDGFWLVMPPDGEPVTIDASGPAGSLATLDRYAGRERIPFRGADAALTVPGTVDGWRVALELAGELAERPPLPLPRLLSDAIHYASQGMPVTHSQVAATRAKHSELEHIPGFAESFLVDGRVPQEASLFKQPKIAATLSRLAANGLDDFYRGELAGSIAADIGRLGMPVTAADLAGYRARRGTPLKLAHSTGEIFNLAPPTQGLVSQMILGISDRLGLSTVEADSADHIHALVEATKRAFAVRDSQITDPACMRIDPQACLESAALDREAAAVDMARAAPWGEGKGPGDTIWMGVIDESGLAVSFIQSIYHEFGSGVVLPGSGINWQNRGASFSLDPGHILALAPGKQPFHTLNPAAARLSDGRTLVYGTMGGDGQPQTQAAVYSRYAVFGQGLQQAVSAPRWLLGRTWGDTSDSLKLESRFPQAVVEALAERGHEVELLAPFSETMGHAGAVVRHPNGVLEGAFDPRSNGAAAGF</sequence>
<keyword evidence="1" id="KW-0808">Transferase</keyword>
<evidence type="ECO:0000313" key="2">
    <source>
        <dbReference type="Proteomes" id="UP000077875"/>
    </source>
</evidence>
<dbReference type="Proteomes" id="UP000077875">
    <property type="component" value="Chromosome"/>
</dbReference>
<evidence type="ECO:0000313" key="1">
    <source>
        <dbReference type="EMBL" id="ANF59180.1"/>
    </source>
</evidence>
<dbReference type="STRING" id="376489.A5892_18350"/>
<accession>A0A172YIZ6</accession>
<dbReference type="Pfam" id="PF01019">
    <property type="entry name" value="G_glu_transpept"/>
    <property type="match status" value="1"/>
</dbReference>